<evidence type="ECO:0000256" key="4">
    <source>
        <dbReference type="SAM" id="MobiDB-lite"/>
    </source>
</evidence>
<dbReference type="Pfam" id="PF08243">
    <property type="entry name" value="SPT2"/>
    <property type="match status" value="1"/>
</dbReference>
<feature type="compositionally biased region" description="Polar residues" evidence="4">
    <location>
        <begin position="326"/>
        <end position="348"/>
    </location>
</feature>
<sequence>MRGYDREEDEYYDEYEVEGEEQVEEEEYEEEERKPTAEEVEYLELRERIKAQIRKKMQKESGSALTKSQEKKKKLPSDKYGSFFGPSQPVIAQRVIQESKSLLENQHLALRVPNSQHANKKSSSSTATSSQNGVHRVVPKQKNELKTKAQKLKDTRDYSFLLTDDAELPASTKEPAPRNASARNSEARSAQVPQKSKQPPSKSGRNIHGSHEERKPVSRNGQMHSKVGSQKPTYANKPDATSMNSKRQLGISNGTGPGRPAQPKGLPSKTPVPIMQKKASAPSVKKILPAMHKPIPSKSSVPKEHWEQRKGLQEPSNAKMIAKQPLASSKQQINKPIKQVSSHASLQDNRPKKKPVRSFPDECSDDEDAFKSCPLIVKVVGGKKYGNHYDDDDDDSDMEANFDDIMKEERRSARIAREEDEEQLRLIEEEERQERMRKLAKKRKLTLTLLELVEDSERNGREVLDLLRVLFLQVAIRVK</sequence>
<protein>
    <recommendedName>
        <fullName evidence="7">SPT2 chromatin protein</fullName>
    </recommendedName>
</protein>
<dbReference type="GO" id="GO:0003677">
    <property type="term" value="F:DNA binding"/>
    <property type="evidence" value="ECO:0007669"/>
    <property type="project" value="TreeGrafter"/>
</dbReference>
<feature type="region of interest" description="Disordered" evidence="4">
    <location>
        <begin position="1"/>
        <end position="39"/>
    </location>
</feature>
<feature type="coiled-coil region" evidence="3">
    <location>
        <begin position="410"/>
        <end position="437"/>
    </location>
</feature>
<organism evidence="5 6">
    <name type="scientific">Dovyalis caffra</name>
    <dbReference type="NCBI Taxonomy" id="77055"/>
    <lineage>
        <taxon>Eukaryota</taxon>
        <taxon>Viridiplantae</taxon>
        <taxon>Streptophyta</taxon>
        <taxon>Embryophyta</taxon>
        <taxon>Tracheophyta</taxon>
        <taxon>Spermatophyta</taxon>
        <taxon>Magnoliopsida</taxon>
        <taxon>eudicotyledons</taxon>
        <taxon>Gunneridae</taxon>
        <taxon>Pentapetalae</taxon>
        <taxon>rosids</taxon>
        <taxon>fabids</taxon>
        <taxon>Malpighiales</taxon>
        <taxon>Salicaceae</taxon>
        <taxon>Flacourtieae</taxon>
        <taxon>Dovyalis</taxon>
    </lineage>
</organism>
<feature type="compositionally biased region" description="Basic and acidic residues" evidence="4">
    <location>
        <begin position="141"/>
        <end position="157"/>
    </location>
</feature>
<feature type="compositionally biased region" description="Low complexity" evidence="4">
    <location>
        <begin position="177"/>
        <end position="190"/>
    </location>
</feature>
<proteinExistence type="inferred from homology"/>
<dbReference type="Proteomes" id="UP001314170">
    <property type="component" value="Unassembled WGS sequence"/>
</dbReference>
<evidence type="ECO:0000313" key="5">
    <source>
        <dbReference type="EMBL" id="CAK7339677.1"/>
    </source>
</evidence>
<feature type="compositionally biased region" description="Acidic residues" evidence="4">
    <location>
        <begin position="1"/>
        <end position="30"/>
    </location>
</feature>
<dbReference type="EMBL" id="CAWUPB010001158">
    <property type="protein sequence ID" value="CAK7339677.1"/>
    <property type="molecule type" value="Genomic_DNA"/>
</dbReference>
<dbReference type="GO" id="GO:0042393">
    <property type="term" value="F:histone binding"/>
    <property type="evidence" value="ECO:0007669"/>
    <property type="project" value="TreeGrafter"/>
</dbReference>
<feature type="region of interest" description="Disordered" evidence="4">
    <location>
        <begin position="53"/>
        <end position="86"/>
    </location>
</feature>
<name>A0AAV1RVX2_9ROSI</name>
<comment type="similarity">
    <text evidence="1">Belongs to the SPT2 family.</text>
</comment>
<dbReference type="InterPro" id="IPR013256">
    <property type="entry name" value="Chromatin_SPT2"/>
</dbReference>
<feature type="region of interest" description="Disordered" evidence="4">
    <location>
        <begin position="107"/>
        <end position="365"/>
    </location>
</feature>
<evidence type="ECO:0000256" key="1">
    <source>
        <dbReference type="ARBA" id="ARBA00006461"/>
    </source>
</evidence>
<dbReference type="AlphaFoldDB" id="A0AAV1RVX2"/>
<feature type="compositionally biased region" description="Polar residues" evidence="4">
    <location>
        <begin position="191"/>
        <end position="204"/>
    </location>
</feature>
<evidence type="ECO:0008006" key="7">
    <source>
        <dbReference type="Google" id="ProtNLM"/>
    </source>
</evidence>
<dbReference type="GO" id="GO:0006334">
    <property type="term" value="P:nucleosome assembly"/>
    <property type="evidence" value="ECO:0007669"/>
    <property type="project" value="TreeGrafter"/>
</dbReference>
<reference evidence="5 6" key="1">
    <citation type="submission" date="2024-01" db="EMBL/GenBank/DDBJ databases">
        <authorList>
            <person name="Waweru B."/>
        </authorList>
    </citation>
    <scope>NUCLEOTIDE SEQUENCE [LARGE SCALE GENOMIC DNA]</scope>
</reference>
<dbReference type="SMART" id="SM00784">
    <property type="entry name" value="SPT2"/>
    <property type="match status" value="1"/>
</dbReference>
<evidence type="ECO:0000313" key="6">
    <source>
        <dbReference type="Proteomes" id="UP001314170"/>
    </source>
</evidence>
<evidence type="ECO:0000256" key="3">
    <source>
        <dbReference type="SAM" id="Coils"/>
    </source>
</evidence>
<feature type="compositionally biased region" description="Polar residues" evidence="4">
    <location>
        <begin position="219"/>
        <end position="254"/>
    </location>
</feature>
<gene>
    <name evidence="5" type="ORF">DCAF_LOCUS14735</name>
</gene>
<dbReference type="GO" id="GO:0005730">
    <property type="term" value="C:nucleolus"/>
    <property type="evidence" value="ECO:0007669"/>
    <property type="project" value="TreeGrafter"/>
</dbReference>
<dbReference type="PANTHER" id="PTHR22691:SF8">
    <property type="entry name" value="PROTEIN SPT2 HOMOLOG"/>
    <property type="match status" value="1"/>
</dbReference>
<comment type="caution">
    <text evidence="5">The sequence shown here is derived from an EMBL/GenBank/DDBJ whole genome shotgun (WGS) entry which is preliminary data.</text>
</comment>
<dbReference type="GO" id="GO:0006360">
    <property type="term" value="P:transcription by RNA polymerase I"/>
    <property type="evidence" value="ECO:0007669"/>
    <property type="project" value="TreeGrafter"/>
</dbReference>
<keyword evidence="6" id="KW-1185">Reference proteome</keyword>
<dbReference type="PANTHER" id="PTHR22691">
    <property type="entry name" value="YEAST SPT2-RELATED"/>
    <property type="match status" value="1"/>
</dbReference>
<feature type="compositionally biased region" description="Basic and acidic residues" evidence="4">
    <location>
        <begin position="301"/>
        <end position="312"/>
    </location>
</feature>
<evidence type="ECO:0000256" key="2">
    <source>
        <dbReference type="ARBA" id="ARBA00023054"/>
    </source>
</evidence>
<keyword evidence="2 3" id="KW-0175">Coiled coil</keyword>
<accession>A0AAV1RVX2</accession>